<dbReference type="PANTHER" id="PTHR11927:SF9">
    <property type="entry name" value="L-FUCOSYLTRANSFERASE"/>
    <property type="match status" value="1"/>
</dbReference>
<dbReference type="Pfam" id="PF01531">
    <property type="entry name" value="Glyco_transf_11"/>
    <property type="match status" value="1"/>
</dbReference>
<dbReference type="EMBL" id="MN448302">
    <property type="protein sequence ID" value="QFG75191.1"/>
    <property type="molecule type" value="Genomic_DNA"/>
</dbReference>
<name>A0A5J6VPI9_9VIRU</name>
<proteinExistence type="predicted"/>
<protein>
    <submittedName>
        <fullName evidence="3">Glycosyltransferase family 11</fullName>
    </submittedName>
</protein>
<keyword evidence="1" id="KW-0328">Glycosyltransferase</keyword>
<evidence type="ECO:0000256" key="2">
    <source>
        <dbReference type="ARBA" id="ARBA00022679"/>
    </source>
</evidence>
<organism evidence="3">
    <name type="scientific">Megaviridae environmental sample</name>
    <dbReference type="NCBI Taxonomy" id="1737588"/>
    <lineage>
        <taxon>Viruses</taxon>
        <taxon>Varidnaviria</taxon>
        <taxon>Bamfordvirae</taxon>
        <taxon>Nucleocytoviricota</taxon>
        <taxon>Megaviricetes</taxon>
        <taxon>Imitervirales</taxon>
        <taxon>Mimiviridae</taxon>
        <taxon>environmental samples</taxon>
    </lineage>
</organism>
<evidence type="ECO:0000256" key="1">
    <source>
        <dbReference type="ARBA" id="ARBA00022676"/>
    </source>
</evidence>
<dbReference type="GO" id="GO:0016020">
    <property type="term" value="C:membrane"/>
    <property type="evidence" value="ECO:0007669"/>
    <property type="project" value="InterPro"/>
</dbReference>
<evidence type="ECO:0000313" key="3">
    <source>
        <dbReference type="EMBL" id="QFG75191.1"/>
    </source>
</evidence>
<accession>A0A5J6VPI9</accession>
<sequence length="214" mass="26000">MYALYDKNLINLIKSNTKKNYCIDGYFQSHIYFDEYRDIILKLLEPDDKSLNYIKYKYSNLLDNDTINLSVHIRNNWGKNIKYNLNFFYKAIDYILNNITHKKIIINVFSDDIFEIEKKFKYSNHYIIFYKDNPDYIDLWCMSMCDHNIISHSTLSWWGAYLNNNPNKLVVYPKDILRLFHATLYPNYMKLSRSNEHYKREWIALDENNVIFQS</sequence>
<dbReference type="PANTHER" id="PTHR11927">
    <property type="entry name" value="GALACTOSIDE 2-L-FUCOSYLTRANSFERASE"/>
    <property type="match status" value="1"/>
</dbReference>
<dbReference type="InterPro" id="IPR002516">
    <property type="entry name" value="Glyco_trans_11"/>
</dbReference>
<reference evidence="3" key="1">
    <citation type="journal article" date="2019" name="Philos. Trans. R. Soc. Lond., B, Biol. Sci.">
        <title>Targeted metagenomic recovery of four divergent viruses reveals shared and distinctive characteristics of giant viruses of marine eukaryotes.</title>
        <authorList>
            <person name="Needham D.M."/>
            <person name="Poirier C."/>
            <person name="Hehenberger E."/>
            <person name="Jimenez V."/>
            <person name="Swalwell J.E."/>
            <person name="Santoro A.E."/>
            <person name="Worden A.Z."/>
        </authorList>
    </citation>
    <scope>NUCLEOTIDE SEQUENCE</scope>
    <source>
        <strain evidence="3">OPacV-421</strain>
    </source>
</reference>
<dbReference type="GO" id="GO:0008107">
    <property type="term" value="F:galactoside 2-alpha-L-fucosyltransferase activity"/>
    <property type="evidence" value="ECO:0007669"/>
    <property type="project" value="InterPro"/>
</dbReference>
<dbReference type="GO" id="GO:0005975">
    <property type="term" value="P:carbohydrate metabolic process"/>
    <property type="evidence" value="ECO:0007669"/>
    <property type="project" value="InterPro"/>
</dbReference>
<keyword evidence="2 3" id="KW-0808">Transferase</keyword>